<dbReference type="AlphaFoldDB" id="A0A9P7D6E5"/>
<feature type="signal peptide" evidence="1">
    <location>
        <begin position="1"/>
        <end position="19"/>
    </location>
</feature>
<evidence type="ECO:0008006" key="4">
    <source>
        <dbReference type="Google" id="ProtNLM"/>
    </source>
</evidence>
<accession>A0A9P7D6E5</accession>
<evidence type="ECO:0000313" key="3">
    <source>
        <dbReference type="Proteomes" id="UP000714275"/>
    </source>
</evidence>
<reference evidence="2" key="1">
    <citation type="journal article" date="2020" name="New Phytol.">
        <title>Comparative genomics reveals dynamic genome evolution in host specialist ectomycorrhizal fungi.</title>
        <authorList>
            <person name="Lofgren L.A."/>
            <person name="Nguyen N.H."/>
            <person name="Vilgalys R."/>
            <person name="Ruytinx J."/>
            <person name="Liao H.L."/>
            <person name="Branco S."/>
            <person name="Kuo A."/>
            <person name="LaButti K."/>
            <person name="Lipzen A."/>
            <person name="Andreopoulos W."/>
            <person name="Pangilinan J."/>
            <person name="Riley R."/>
            <person name="Hundley H."/>
            <person name="Na H."/>
            <person name="Barry K."/>
            <person name="Grigoriev I.V."/>
            <person name="Stajich J.E."/>
            <person name="Kennedy P.G."/>
        </authorList>
    </citation>
    <scope>NUCLEOTIDE SEQUENCE</scope>
    <source>
        <strain evidence="2">DOB743</strain>
    </source>
</reference>
<proteinExistence type="predicted"/>
<dbReference type="EMBL" id="JABBWD010000008">
    <property type="protein sequence ID" value="KAG1780692.1"/>
    <property type="molecule type" value="Genomic_DNA"/>
</dbReference>
<dbReference type="Proteomes" id="UP000714275">
    <property type="component" value="Unassembled WGS sequence"/>
</dbReference>
<comment type="caution">
    <text evidence="2">The sequence shown here is derived from an EMBL/GenBank/DDBJ whole genome shotgun (WGS) entry which is preliminary data.</text>
</comment>
<name>A0A9P7D6E5_9AGAM</name>
<feature type="chain" id="PRO_5040290152" description="Secreted protein" evidence="1">
    <location>
        <begin position="20"/>
        <end position="71"/>
    </location>
</feature>
<evidence type="ECO:0000256" key="1">
    <source>
        <dbReference type="SAM" id="SignalP"/>
    </source>
</evidence>
<organism evidence="2 3">
    <name type="scientific">Suillus placidus</name>
    <dbReference type="NCBI Taxonomy" id="48579"/>
    <lineage>
        <taxon>Eukaryota</taxon>
        <taxon>Fungi</taxon>
        <taxon>Dikarya</taxon>
        <taxon>Basidiomycota</taxon>
        <taxon>Agaricomycotina</taxon>
        <taxon>Agaricomycetes</taxon>
        <taxon>Agaricomycetidae</taxon>
        <taxon>Boletales</taxon>
        <taxon>Suillineae</taxon>
        <taxon>Suillaceae</taxon>
        <taxon>Suillus</taxon>
    </lineage>
</organism>
<evidence type="ECO:0000313" key="2">
    <source>
        <dbReference type="EMBL" id="KAG1780692.1"/>
    </source>
</evidence>
<gene>
    <name evidence="2" type="ORF">EV702DRAFT_1079839</name>
</gene>
<keyword evidence="1" id="KW-0732">Signal</keyword>
<keyword evidence="3" id="KW-1185">Reference proteome</keyword>
<sequence>MMRKTRVELVLKLFMSVFASRIASFHNKSARHLDRDRERRLNRLCLWRFVKNKYIYQRRNRFAFVEGIFRT</sequence>
<protein>
    <recommendedName>
        <fullName evidence="4">Secreted protein</fullName>
    </recommendedName>
</protein>